<dbReference type="OrthoDB" id="8173020at2759"/>
<dbReference type="EMBL" id="SEYY01025196">
    <property type="protein sequence ID" value="KAB7493591.1"/>
    <property type="molecule type" value="Genomic_DNA"/>
</dbReference>
<evidence type="ECO:0000256" key="5">
    <source>
        <dbReference type="ARBA" id="ARBA00023180"/>
    </source>
</evidence>
<evidence type="ECO:0000256" key="6">
    <source>
        <dbReference type="SAM" id="MobiDB-lite"/>
    </source>
</evidence>
<dbReference type="Pfam" id="PF01607">
    <property type="entry name" value="CBM_14"/>
    <property type="match status" value="2"/>
</dbReference>
<evidence type="ECO:0000256" key="2">
    <source>
        <dbReference type="ARBA" id="ARBA00022729"/>
    </source>
</evidence>
<dbReference type="PROSITE" id="PS50940">
    <property type="entry name" value="CHIT_BIND_II"/>
    <property type="match status" value="2"/>
</dbReference>
<dbReference type="PANTHER" id="PTHR23301">
    <property type="entry name" value="CHITIN BINDING PERITROPHIN-A"/>
    <property type="match status" value="1"/>
</dbReference>
<dbReference type="GO" id="GO:0005576">
    <property type="term" value="C:extracellular region"/>
    <property type="evidence" value="ECO:0007669"/>
    <property type="project" value="InterPro"/>
</dbReference>
<evidence type="ECO:0000256" key="3">
    <source>
        <dbReference type="ARBA" id="ARBA00022737"/>
    </source>
</evidence>
<dbReference type="PANTHER" id="PTHR23301:SF100">
    <property type="entry name" value="GASP, ISOFORM A"/>
    <property type="match status" value="1"/>
</dbReference>
<protein>
    <recommendedName>
        <fullName evidence="7">Chitin-binding type-2 domain-containing protein</fullName>
    </recommendedName>
</protein>
<feature type="region of interest" description="Disordered" evidence="6">
    <location>
        <begin position="230"/>
        <end position="272"/>
    </location>
</feature>
<dbReference type="InterPro" id="IPR051940">
    <property type="entry name" value="Chitin_bind-dev_reg"/>
</dbReference>
<keyword evidence="1" id="KW-0147">Chitin-binding</keyword>
<dbReference type="AlphaFoldDB" id="A0A5N5SGQ7"/>
<organism evidence="8 9">
    <name type="scientific">Armadillidium nasatum</name>
    <dbReference type="NCBI Taxonomy" id="96803"/>
    <lineage>
        <taxon>Eukaryota</taxon>
        <taxon>Metazoa</taxon>
        <taxon>Ecdysozoa</taxon>
        <taxon>Arthropoda</taxon>
        <taxon>Crustacea</taxon>
        <taxon>Multicrustacea</taxon>
        <taxon>Malacostraca</taxon>
        <taxon>Eumalacostraca</taxon>
        <taxon>Peracarida</taxon>
        <taxon>Isopoda</taxon>
        <taxon>Oniscidea</taxon>
        <taxon>Crinocheta</taxon>
        <taxon>Armadillidiidae</taxon>
        <taxon>Armadillidium</taxon>
    </lineage>
</organism>
<evidence type="ECO:0000256" key="4">
    <source>
        <dbReference type="ARBA" id="ARBA00023157"/>
    </source>
</evidence>
<keyword evidence="4" id="KW-1015">Disulfide bond</keyword>
<feature type="compositionally biased region" description="Polar residues" evidence="6">
    <location>
        <begin position="232"/>
        <end position="244"/>
    </location>
</feature>
<name>A0A5N5SGQ7_9CRUS</name>
<dbReference type="FunFam" id="2.170.140.10:FF:000002">
    <property type="entry name" value="Gasp, isoform A"/>
    <property type="match status" value="1"/>
</dbReference>
<dbReference type="GO" id="GO:0008061">
    <property type="term" value="F:chitin binding"/>
    <property type="evidence" value="ECO:0007669"/>
    <property type="project" value="UniProtKB-KW"/>
</dbReference>
<feature type="compositionally biased region" description="Low complexity" evidence="6">
    <location>
        <begin position="245"/>
        <end position="256"/>
    </location>
</feature>
<accession>A0A5N5SGQ7</accession>
<dbReference type="SUPFAM" id="SSF57625">
    <property type="entry name" value="Invertebrate chitin-binding proteins"/>
    <property type="match status" value="2"/>
</dbReference>
<reference evidence="8 9" key="1">
    <citation type="journal article" date="2019" name="PLoS Biol.">
        <title>Sex chromosomes control vertical transmission of feminizing Wolbachia symbionts in an isopod.</title>
        <authorList>
            <person name="Becking T."/>
            <person name="Chebbi M.A."/>
            <person name="Giraud I."/>
            <person name="Moumen B."/>
            <person name="Laverre T."/>
            <person name="Caubet Y."/>
            <person name="Peccoud J."/>
            <person name="Gilbert C."/>
            <person name="Cordaux R."/>
        </authorList>
    </citation>
    <scope>NUCLEOTIDE SEQUENCE [LARGE SCALE GENOMIC DNA]</scope>
    <source>
        <strain evidence="8">ANa2</strain>
        <tissue evidence="8">Whole body excluding digestive tract and cuticle</tissue>
    </source>
</reference>
<dbReference type="Gene3D" id="2.170.140.10">
    <property type="entry name" value="Chitin binding domain"/>
    <property type="match status" value="2"/>
</dbReference>
<evidence type="ECO:0000313" key="8">
    <source>
        <dbReference type="EMBL" id="KAB7493591.1"/>
    </source>
</evidence>
<feature type="domain" description="Chitin-binding type-2" evidence="7">
    <location>
        <begin position="134"/>
        <end position="202"/>
    </location>
</feature>
<dbReference type="InterPro" id="IPR036508">
    <property type="entry name" value="Chitin-bd_dom_sf"/>
</dbReference>
<gene>
    <name evidence="8" type="ORF">Anas_09711</name>
</gene>
<keyword evidence="3" id="KW-0677">Repeat</keyword>
<evidence type="ECO:0000256" key="1">
    <source>
        <dbReference type="ARBA" id="ARBA00022669"/>
    </source>
</evidence>
<evidence type="ECO:0000313" key="9">
    <source>
        <dbReference type="Proteomes" id="UP000326759"/>
    </source>
</evidence>
<dbReference type="SMART" id="SM00494">
    <property type="entry name" value="ChtBD2"/>
    <property type="match status" value="2"/>
</dbReference>
<feature type="compositionally biased region" description="Low complexity" evidence="6">
    <location>
        <begin position="263"/>
        <end position="272"/>
    </location>
</feature>
<feature type="domain" description="Chitin-binding type-2" evidence="7">
    <location>
        <begin position="10"/>
        <end position="71"/>
    </location>
</feature>
<evidence type="ECO:0000259" key="7">
    <source>
        <dbReference type="PROSITE" id="PS50940"/>
    </source>
</evidence>
<keyword evidence="5" id="KW-0325">Glycoprotein</keyword>
<dbReference type="InterPro" id="IPR002557">
    <property type="entry name" value="Chitin-bd_dom"/>
</dbReference>
<keyword evidence="9" id="KW-1185">Reference proteome</keyword>
<proteinExistence type="predicted"/>
<dbReference type="Proteomes" id="UP000326759">
    <property type="component" value="Unassembled WGS sequence"/>
</dbReference>
<comment type="caution">
    <text evidence="8">The sequence shown here is derived from an EMBL/GenBank/DDBJ whole genome shotgun (WGS) entry which is preliminary data.</text>
</comment>
<keyword evidence="2" id="KW-0732">Signal</keyword>
<sequence>MGQLFKRLRRVFSASTTTGFTPHDVACDKYWACEGGVATLKTCGNGLAFDDGDVDFLTENCDYYHNVDCSTRPERQKQLGGNRIDVGMNVQKCNQRYLPRTAHTNMASSPTLMIVPSSGHVGEERHQADLNQQDFLCPAPGELVATSSFTRHAHPDDCRQYYVCLDGVPREYGCPIGTVFQIGTEDGLGQCSEPELVPGCEQYYGDLDLGALRKSQLLLGQLGLKGQTGNQAARQPVQSQNQAQSSVPRVSSRVRPQTQVQPELLLEEAPLQ</sequence>